<feature type="region of interest" description="Disordered" evidence="1">
    <location>
        <begin position="189"/>
        <end position="219"/>
    </location>
</feature>
<accession>A0A182Y0K1</accession>
<dbReference type="VEuPathDB" id="VectorBase:ASTEI20_034272"/>
<dbReference type="AlphaFoldDB" id="A0A182Y0K1"/>
<keyword evidence="3" id="KW-1185">Reference proteome</keyword>
<dbReference type="OMA" id="INSAMGY"/>
<dbReference type="EnsemblMetazoa" id="ASTEI01987-RA">
    <property type="protein sequence ID" value="ASTEI01987-PA"/>
    <property type="gene ID" value="ASTEI01987"/>
</dbReference>
<dbReference type="Proteomes" id="UP000076408">
    <property type="component" value="Unassembled WGS sequence"/>
</dbReference>
<evidence type="ECO:0000256" key="1">
    <source>
        <dbReference type="SAM" id="MobiDB-lite"/>
    </source>
</evidence>
<dbReference type="VEuPathDB" id="VectorBase:ASTE007574"/>
<dbReference type="VEuPathDB" id="VectorBase:ASTEI01987"/>
<reference evidence="2" key="2">
    <citation type="submission" date="2020-05" db="UniProtKB">
        <authorList>
            <consortium name="EnsemblMetazoa"/>
        </authorList>
    </citation>
    <scope>IDENTIFICATION</scope>
    <source>
        <strain evidence="2">Indian</strain>
    </source>
</reference>
<protein>
    <submittedName>
        <fullName evidence="2">Uncharacterized protein</fullName>
    </submittedName>
</protein>
<name>A0A182Y0K1_ANOST</name>
<proteinExistence type="predicted"/>
<feature type="compositionally biased region" description="Basic residues" evidence="1">
    <location>
        <begin position="203"/>
        <end position="219"/>
    </location>
</feature>
<evidence type="ECO:0000313" key="2">
    <source>
        <dbReference type="EnsemblMetazoa" id="ASTEI01987-PA"/>
    </source>
</evidence>
<organism evidence="2 3">
    <name type="scientific">Anopheles stephensi</name>
    <name type="common">Indo-Pakistan malaria mosquito</name>
    <dbReference type="NCBI Taxonomy" id="30069"/>
    <lineage>
        <taxon>Eukaryota</taxon>
        <taxon>Metazoa</taxon>
        <taxon>Ecdysozoa</taxon>
        <taxon>Arthropoda</taxon>
        <taxon>Hexapoda</taxon>
        <taxon>Insecta</taxon>
        <taxon>Pterygota</taxon>
        <taxon>Neoptera</taxon>
        <taxon>Endopterygota</taxon>
        <taxon>Diptera</taxon>
        <taxon>Nematocera</taxon>
        <taxon>Culicoidea</taxon>
        <taxon>Culicidae</taxon>
        <taxon>Anophelinae</taxon>
        <taxon>Anopheles</taxon>
    </lineage>
</organism>
<sequence>MRDCSAAEEEIDREINSWGYTMNATDYMSGLQNVRPSASFARSAVPMGRGRGCVDVSRERLEQVRLAAEINRQEAHRNPMGHLPTTEETLEKDVGPEITAGLRSVGILSSAGELNSKTTRRNVNLGEDMRIDRNVPLMLSSEFFHSRSSAGPCQELELELPPQPALKYDPSKPLAEQFTTIKEFHTQPTVVGDDEPKAAATKSPKKQAAPKKGKKHKWTKVPVEEYLAPPSWNNPNQGRPPVAVNSMFEARNVYGIDGKHVIN</sequence>
<evidence type="ECO:0000313" key="3">
    <source>
        <dbReference type="Proteomes" id="UP000076408"/>
    </source>
</evidence>
<reference evidence="3" key="1">
    <citation type="journal article" date="2014" name="Genome Biol.">
        <title>Genome analysis of a major urban malaria vector mosquito, Anopheles stephensi.</title>
        <authorList>
            <person name="Jiang X."/>
            <person name="Peery A."/>
            <person name="Hall A.B."/>
            <person name="Sharma A."/>
            <person name="Chen X.G."/>
            <person name="Waterhouse R.M."/>
            <person name="Komissarov A."/>
            <person name="Riehle M.M."/>
            <person name="Shouche Y."/>
            <person name="Sharakhova M.V."/>
            <person name="Lawson D."/>
            <person name="Pakpour N."/>
            <person name="Arensburger P."/>
            <person name="Davidson V.L."/>
            <person name="Eiglmeier K."/>
            <person name="Emrich S."/>
            <person name="George P."/>
            <person name="Kennedy R.C."/>
            <person name="Mane S.P."/>
            <person name="Maslen G."/>
            <person name="Oringanje C."/>
            <person name="Qi Y."/>
            <person name="Settlage R."/>
            <person name="Tojo M."/>
            <person name="Tubio J.M."/>
            <person name="Unger M.F."/>
            <person name="Wang B."/>
            <person name="Vernick K.D."/>
            <person name="Ribeiro J.M."/>
            <person name="James A.A."/>
            <person name="Michel K."/>
            <person name="Riehle M.A."/>
            <person name="Luckhart S."/>
            <person name="Sharakhov I.V."/>
            <person name="Tu Z."/>
        </authorList>
    </citation>
    <scope>NUCLEOTIDE SEQUENCE [LARGE SCALE GENOMIC DNA]</scope>
    <source>
        <strain evidence="3">Indian</strain>
    </source>
</reference>